<feature type="transmembrane region" description="Helical" evidence="8">
    <location>
        <begin position="336"/>
        <end position="358"/>
    </location>
</feature>
<evidence type="ECO:0000313" key="10">
    <source>
        <dbReference type="Proteomes" id="UP001595733"/>
    </source>
</evidence>
<keyword evidence="7 8" id="KW-0472">Membrane</keyword>
<evidence type="ECO:0000256" key="7">
    <source>
        <dbReference type="ARBA" id="ARBA00023136"/>
    </source>
</evidence>
<proteinExistence type="inferred from homology"/>
<comment type="similarity">
    <text evidence="2">Belongs to the amino acid-polyamine-organocation (APC) superfamily. Spore germination protein (SGP) (TC 2.A.3.9) family.</text>
</comment>
<dbReference type="InterPro" id="IPR004761">
    <property type="entry name" value="Spore_GerAB"/>
</dbReference>
<gene>
    <name evidence="9" type="ORF">ACFO0S_02045</name>
</gene>
<evidence type="ECO:0000313" key="9">
    <source>
        <dbReference type="EMBL" id="MFC4353847.1"/>
    </source>
</evidence>
<reference evidence="10" key="1">
    <citation type="journal article" date="2019" name="Int. J. Syst. Evol. Microbiol.">
        <title>The Global Catalogue of Microorganisms (GCM) 10K type strain sequencing project: providing services to taxonomists for standard genome sequencing and annotation.</title>
        <authorList>
            <consortium name="The Broad Institute Genomics Platform"/>
            <consortium name="The Broad Institute Genome Sequencing Center for Infectious Disease"/>
            <person name="Wu L."/>
            <person name="Ma J."/>
        </authorList>
    </citation>
    <scope>NUCLEOTIDE SEQUENCE [LARGE SCALE GENOMIC DNA]</scope>
    <source>
        <strain evidence="10">CCUG 50353</strain>
    </source>
</reference>
<dbReference type="Proteomes" id="UP001595733">
    <property type="component" value="Unassembled WGS sequence"/>
</dbReference>
<feature type="transmembrane region" description="Helical" evidence="8">
    <location>
        <begin position="12"/>
        <end position="34"/>
    </location>
</feature>
<keyword evidence="6 8" id="KW-1133">Transmembrane helix</keyword>
<evidence type="ECO:0000256" key="1">
    <source>
        <dbReference type="ARBA" id="ARBA00004141"/>
    </source>
</evidence>
<evidence type="ECO:0000256" key="5">
    <source>
        <dbReference type="ARBA" id="ARBA00022692"/>
    </source>
</evidence>
<feature type="transmembrane region" description="Helical" evidence="8">
    <location>
        <begin position="123"/>
        <end position="141"/>
    </location>
</feature>
<feature type="transmembrane region" description="Helical" evidence="8">
    <location>
        <begin position="148"/>
        <end position="171"/>
    </location>
</feature>
<keyword evidence="3" id="KW-0813">Transport</keyword>
<comment type="caution">
    <text evidence="9">The sequence shown here is derived from an EMBL/GenBank/DDBJ whole genome shotgun (WGS) entry which is preliminary data.</text>
</comment>
<evidence type="ECO:0000256" key="3">
    <source>
        <dbReference type="ARBA" id="ARBA00022448"/>
    </source>
</evidence>
<name>A0ABV8USU6_9BACL</name>
<feature type="transmembrane region" description="Helical" evidence="8">
    <location>
        <begin position="305"/>
        <end position="324"/>
    </location>
</feature>
<accession>A0ABV8USU6</accession>
<feature type="transmembrane region" description="Helical" evidence="8">
    <location>
        <begin position="87"/>
        <end position="111"/>
    </location>
</feature>
<protein>
    <submittedName>
        <fullName evidence="9">GerAB/ArcD/ProY family transporter</fullName>
    </submittedName>
</protein>
<evidence type="ECO:0000256" key="6">
    <source>
        <dbReference type="ARBA" id="ARBA00022989"/>
    </source>
</evidence>
<evidence type="ECO:0000256" key="4">
    <source>
        <dbReference type="ARBA" id="ARBA00022544"/>
    </source>
</evidence>
<evidence type="ECO:0000256" key="8">
    <source>
        <dbReference type="SAM" id="Phobius"/>
    </source>
</evidence>
<sequence length="373" mass="42967">MKNTLHISPKETINAFLLFFVIHTNQVAVGIHGFQRLIFEDAKHDAWISVILAGLLTHIVAVFMLKTLEIYGTQDLYGIHLDLFGQWIGNFINALYVLYCSAAFFTILQNYIEVIQTWVFHDLNFKFIAASILLLVCYAFLGGIRVIIGVTFFSFVFAIWLFPMLSFPLQYTEFRDVLPFLENDFLDILKGVHSMTLTIVGFEILNIIYPYVKEKKKVSKFLHLGLLVTTLMYLSVMLVSITFFSEGQLNKTIWATLSLFGVLKLPFIERTELIAVCYWLLIILPNLCLYLWAAHRGITRIVKVSASKFAWAFISTIFIGCILVESRTQINSLNTYFSQVAFYIVFVYPIFLFLIALIKKKFTAKRRNLNEEG</sequence>
<organism evidence="9 10">
    <name type="scientific">Chryseomicrobium palamuruense</name>
    <dbReference type="NCBI Taxonomy" id="682973"/>
    <lineage>
        <taxon>Bacteria</taxon>
        <taxon>Bacillati</taxon>
        <taxon>Bacillota</taxon>
        <taxon>Bacilli</taxon>
        <taxon>Bacillales</taxon>
        <taxon>Caryophanaceae</taxon>
        <taxon>Chryseomicrobium</taxon>
    </lineage>
</organism>
<evidence type="ECO:0000256" key="2">
    <source>
        <dbReference type="ARBA" id="ARBA00007998"/>
    </source>
</evidence>
<dbReference type="NCBIfam" id="TIGR00912">
    <property type="entry name" value="2A0309"/>
    <property type="match status" value="1"/>
</dbReference>
<dbReference type="RefSeq" id="WP_378139648.1">
    <property type="nucleotide sequence ID" value="NZ_JBHSEF010000009.1"/>
</dbReference>
<dbReference type="Pfam" id="PF03845">
    <property type="entry name" value="Spore_permease"/>
    <property type="match status" value="1"/>
</dbReference>
<feature type="transmembrane region" description="Helical" evidence="8">
    <location>
        <begin position="273"/>
        <end position="293"/>
    </location>
</feature>
<dbReference type="PANTHER" id="PTHR34975:SF2">
    <property type="entry name" value="SPORE GERMINATION PROTEIN A2"/>
    <property type="match status" value="1"/>
</dbReference>
<keyword evidence="4" id="KW-0309">Germination</keyword>
<dbReference type="EMBL" id="JBHSEF010000009">
    <property type="protein sequence ID" value="MFC4353847.1"/>
    <property type="molecule type" value="Genomic_DNA"/>
</dbReference>
<feature type="transmembrane region" description="Helical" evidence="8">
    <location>
        <begin position="224"/>
        <end position="244"/>
    </location>
</feature>
<comment type="subcellular location">
    <subcellularLocation>
        <location evidence="1">Membrane</location>
        <topology evidence="1">Multi-pass membrane protein</topology>
    </subcellularLocation>
</comment>
<dbReference type="PANTHER" id="PTHR34975">
    <property type="entry name" value="SPORE GERMINATION PROTEIN A2"/>
    <property type="match status" value="1"/>
</dbReference>
<keyword evidence="10" id="KW-1185">Reference proteome</keyword>
<feature type="transmembrane region" description="Helical" evidence="8">
    <location>
        <begin position="46"/>
        <end position="66"/>
    </location>
</feature>
<keyword evidence="5 8" id="KW-0812">Transmembrane</keyword>
<feature type="transmembrane region" description="Helical" evidence="8">
    <location>
        <begin position="191"/>
        <end position="212"/>
    </location>
</feature>